<organism evidence="2 5">
    <name type="scientific">Rotaria socialis</name>
    <dbReference type="NCBI Taxonomy" id="392032"/>
    <lineage>
        <taxon>Eukaryota</taxon>
        <taxon>Metazoa</taxon>
        <taxon>Spiralia</taxon>
        <taxon>Gnathifera</taxon>
        <taxon>Rotifera</taxon>
        <taxon>Eurotatoria</taxon>
        <taxon>Bdelloidea</taxon>
        <taxon>Philodinida</taxon>
        <taxon>Philodinidae</taxon>
        <taxon>Rotaria</taxon>
    </lineage>
</organism>
<protein>
    <recommendedName>
        <fullName evidence="1">Intermembrane lipid transfer protein VPS13-like C-terminal domain-containing protein</fullName>
    </recommendedName>
</protein>
<proteinExistence type="predicted"/>
<gene>
    <name evidence="3" type="ORF">HFQ381_LOCUS27645</name>
    <name evidence="4" type="ORF">TSG867_LOCUS24585</name>
    <name evidence="2" type="ORF">UJA718_LOCUS14165</name>
</gene>
<comment type="caution">
    <text evidence="2">The sequence shown here is derived from an EMBL/GenBank/DDBJ whole genome shotgun (WGS) entry which is preliminary data.</text>
</comment>
<dbReference type="Pfam" id="PF25037">
    <property type="entry name" value="VPS13_C"/>
    <property type="match status" value="1"/>
</dbReference>
<evidence type="ECO:0000313" key="2">
    <source>
        <dbReference type="EMBL" id="CAF4325708.1"/>
    </source>
</evidence>
<name>A0A820JKP3_9BILA</name>
<keyword evidence="5" id="KW-1185">Reference proteome</keyword>
<evidence type="ECO:0000259" key="1">
    <source>
        <dbReference type="Pfam" id="PF25037"/>
    </source>
</evidence>
<dbReference type="AlphaFoldDB" id="A0A820JKP3"/>
<feature type="domain" description="Intermembrane lipid transfer protein VPS13-like C-terminal" evidence="1">
    <location>
        <begin position="14"/>
        <end position="65"/>
    </location>
</feature>
<dbReference type="Proteomes" id="UP000663862">
    <property type="component" value="Unassembled WGS sequence"/>
</dbReference>
<dbReference type="InterPro" id="IPR056748">
    <property type="entry name" value="VPS13-like_C"/>
</dbReference>
<evidence type="ECO:0000313" key="3">
    <source>
        <dbReference type="EMBL" id="CAF4499229.1"/>
    </source>
</evidence>
<accession>A0A820JKP3</accession>
<dbReference type="Proteomes" id="UP000663851">
    <property type="component" value="Unassembled WGS sequence"/>
</dbReference>
<dbReference type="EMBL" id="CAJOBQ010002272">
    <property type="protein sequence ID" value="CAF4549962.1"/>
    <property type="molecule type" value="Genomic_DNA"/>
</dbReference>
<evidence type="ECO:0000313" key="4">
    <source>
        <dbReference type="EMBL" id="CAF4549962.1"/>
    </source>
</evidence>
<dbReference type="EMBL" id="CAJOBP010001976">
    <property type="protein sequence ID" value="CAF4325708.1"/>
    <property type="molecule type" value="Genomic_DNA"/>
</dbReference>
<sequence length="77" mass="9136">MYELLFTINESPPSWLLATSKRLLFVTEISFLGLYKIDWEILYEELKEEPIIKINTNQIQILTKTLSDAKYIVDKIR</sequence>
<dbReference type="Proteomes" id="UP000663873">
    <property type="component" value="Unassembled WGS sequence"/>
</dbReference>
<evidence type="ECO:0000313" key="5">
    <source>
        <dbReference type="Proteomes" id="UP000663873"/>
    </source>
</evidence>
<reference evidence="2" key="1">
    <citation type="submission" date="2021-02" db="EMBL/GenBank/DDBJ databases">
        <authorList>
            <person name="Nowell W R."/>
        </authorList>
    </citation>
    <scope>NUCLEOTIDE SEQUENCE</scope>
</reference>
<dbReference type="EMBL" id="CAJOBO010003643">
    <property type="protein sequence ID" value="CAF4499229.1"/>
    <property type="molecule type" value="Genomic_DNA"/>
</dbReference>